<feature type="transmembrane region" description="Helical" evidence="1">
    <location>
        <begin position="624"/>
        <end position="646"/>
    </location>
</feature>
<dbReference type="Gene3D" id="1.20.1250.20">
    <property type="entry name" value="MFS general substrate transporter like domains"/>
    <property type="match status" value="4"/>
</dbReference>
<dbReference type="GO" id="GO:0022857">
    <property type="term" value="F:transmembrane transporter activity"/>
    <property type="evidence" value="ECO:0007669"/>
    <property type="project" value="InterPro"/>
</dbReference>
<dbReference type="Pfam" id="PF07690">
    <property type="entry name" value="MFS_1"/>
    <property type="match status" value="2"/>
</dbReference>
<dbReference type="Proteomes" id="UP000284657">
    <property type="component" value="Unassembled WGS sequence"/>
</dbReference>
<accession>A0A3F2RT17</accession>
<feature type="transmembrane region" description="Helical" evidence="1">
    <location>
        <begin position="983"/>
        <end position="1004"/>
    </location>
</feature>
<feature type="transmembrane region" description="Helical" evidence="1">
    <location>
        <begin position="161"/>
        <end position="181"/>
    </location>
</feature>
<feature type="transmembrane region" description="Helical" evidence="1">
    <location>
        <begin position="458"/>
        <end position="480"/>
    </location>
</feature>
<feature type="transmembrane region" description="Helical" evidence="1">
    <location>
        <begin position="652"/>
        <end position="670"/>
    </location>
</feature>
<dbReference type="OrthoDB" id="410267at2759"/>
<feature type="transmembrane region" description="Helical" evidence="1">
    <location>
        <begin position="941"/>
        <end position="963"/>
    </location>
</feature>
<evidence type="ECO:0008006" key="6">
    <source>
        <dbReference type="Google" id="ProtNLM"/>
    </source>
</evidence>
<keyword evidence="1" id="KW-0812">Transmembrane</keyword>
<dbReference type="PANTHER" id="PTHR11360:SF317">
    <property type="entry name" value="MAJOR FACILITATOR SUPERFAMILY (MFS) PROFILE DOMAIN-CONTAINING PROTEIN-RELATED"/>
    <property type="match status" value="1"/>
</dbReference>
<comment type="caution">
    <text evidence="3">The sequence shown here is derived from an EMBL/GenBank/DDBJ whole genome shotgun (WGS) entry which is preliminary data.</text>
</comment>
<name>A0A3F2RT17_9STRA</name>
<dbReference type="InterPro" id="IPR036259">
    <property type="entry name" value="MFS_trans_sf"/>
</dbReference>
<feature type="transmembrane region" description="Helical" evidence="1">
    <location>
        <begin position="556"/>
        <end position="578"/>
    </location>
</feature>
<feature type="transmembrane region" description="Helical" evidence="1">
    <location>
        <begin position="225"/>
        <end position="247"/>
    </location>
</feature>
<feature type="transmembrane region" description="Helical" evidence="1">
    <location>
        <begin position="135"/>
        <end position="155"/>
    </location>
</feature>
<feature type="transmembrane region" description="Helical" evidence="1">
    <location>
        <begin position="598"/>
        <end position="617"/>
    </location>
</feature>
<dbReference type="PANTHER" id="PTHR11360">
    <property type="entry name" value="MONOCARBOXYLATE TRANSPORTER"/>
    <property type="match status" value="1"/>
</dbReference>
<dbReference type="Proteomes" id="UP000277300">
    <property type="component" value="Unassembled WGS sequence"/>
</dbReference>
<dbReference type="InterPro" id="IPR050327">
    <property type="entry name" value="Proton-linked_MCT"/>
</dbReference>
<dbReference type="SUPFAM" id="SSF103473">
    <property type="entry name" value="MFS general substrate transporter"/>
    <property type="match status" value="2"/>
</dbReference>
<dbReference type="EMBL" id="MBDO02000102">
    <property type="protein sequence ID" value="RLN63207.1"/>
    <property type="molecule type" value="Genomic_DNA"/>
</dbReference>
<feature type="transmembrane region" description="Helical" evidence="1">
    <location>
        <begin position="500"/>
        <end position="521"/>
    </location>
</feature>
<sequence>MGLEDPVTAPEPKKNCLRSTQTAIAQHWTVPPKHRTPEQDAAEEWLITFYLGKNRYYSLHWLPFSRWYLFFASFLVQFCIGSLYSWSVFNKPVDLHVYDNSTAGRAVNAFYIAVGVFGTTTAIMGPWIERHGPRAGVMLGTSSFLIGHFIVAIGVHHKAIAAIYIGYGIFCGFGMGLCYISPVSALQKWFPDYRGTAAGFAVGGYGAGSVVWAKVYLPCIDAVGLSSTFILIGCVMAFAMYVCAIVLRSPHHEFVVSGLNIHGEAVEEADELIHQGEKISAMSSHEYESITTPTAQDVQEIVEPTTATNTLVRKLTLIDAIKTPDFLCMYIMFFANQLYGLIVLSKLSSMCTDIFGKTAAQASDIVSVNGVFNCCGRLVFPLVSDVIVRKFNVEHSFSRKCLYYYALASQVVILGTIPILMRNNHYSAFVAEVFILTASYGGGFGTIPAFLTDMFGAFNIGAMHGLILTAWSIGGVVGGITFNHTYSNQISDGWEVHEAYIYTVRRIFVIVIIGFVVVFFVRTNAEDRFEPGYHLSMLGRRIISIKGKQEPQKDESLLETAYFLVQFCIGSLYSWSVFNKPIDKHVYNDASAGFAVNAFYSAVGVFGTTTAIMGPWIERNGPRAGVVLGTSSFLIGHIIVAIGVHFKAIEAIYIGYGLFCGFGMGLCYIAPVSALQKWFPDYRGMAAGFAVGGYGAGAVVWAKVYRPCIEAVGVSSTFLIVGCAMSFTMYLCAIVLRTPHLEFTVGGLNIHGEVVDESVALTDSAERGSLTSKEMYKSVTAESEVDFIVNTNTQVRKMSLIEAIKSPDFLCMYLMFFANQIYGLVVLSKLSNMCTDIFGQTGDEAANIVSINGVFNCFGRLFFSLASDLVARNFNIEHAFARKCVFYTTLILQAIIVGTTPMLIRNNQYTAFVVEIFILTASYGGGFGTIPAFLTDMFGAFNIGAMHGLILTAWSIGGVVGGITFNNAYSRNIDAGVTIGEAYISTVNDIFIIVLAGFVVLLFIRTNPMDRFESGYHFSLFGKRVISIEGKQKPPNMDLRTQVV</sequence>
<keyword evidence="1" id="KW-0472">Membrane</keyword>
<feature type="transmembrane region" description="Helical" evidence="1">
    <location>
        <begin position="884"/>
        <end position="904"/>
    </location>
</feature>
<dbReference type="EMBL" id="MBAD02000809">
    <property type="protein sequence ID" value="RLN62553.1"/>
    <property type="molecule type" value="Genomic_DNA"/>
</dbReference>
<feature type="transmembrane region" description="Helical" evidence="1">
    <location>
        <begin position="426"/>
        <end position="451"/>
    </location>
</feature>
<feature type="transmembrane region" description="Helical" evidence="1">
    <location>
        <begin position="910"/>
        <end position="934"/>
    </location>
</feature>
<reference evidence="4 5" key="1">
    <citation type="submission" date="2018-07" db="EMBL/GenBank/DDBJ databases">
        <title>Genome sequencing of oomycete isolates from Chile give support for New Zealand origin for Phytophthora kernoviae and make available the first Nothophytophthora sp. genome.</title>
        <authorList>
            <person name="Studholme D.J."/>
            <person name="Sanfuentes E."/>
            <person name="Panda P."/>
            <person name="Hill R."/>
            <person name="Sambles C."/>
            <person name="Grant M."/>
            <person name="Williams N.M."/>
            <person name="Mcdougal R.L."/>
        </authorList>
    </citation>
    <scope>NUCLEOTIDE SEQUENCE [LARGE SCALE GENOMIC DNA]</scope>
    <source>
        <strain evidence="3">Chile6</strain>
        <strain evidence="2">Chile7</strain>
    </source>
</reference>
<keyword evidence="1" id="KW-1133">Transmembrane helix</keyword>
<evidence type="ECO:0000313" key="5">
    <source>
        <dbReference type="Proteomes" id="UP000284657"/>
    </source>
</evidence>
<evidence type="ECO:0000313" key="4">
    <source>
        <dbReference type="Proteomes" id="UP000277300"/>
    </source>
</evidence>
<organism evidence="3 4">
    <name type="scientific">Phytophthora kernoviae</name>
    <dbReference type="NCBI Taxonomy" id="325452"/>
    <lineage>
        <taxon>Eukaryota</taxon>
        <taxon>Sar</taxon>
        <taxon>Stramenopiles</taxon>
        <taxon>Oomycota</taxon>
        <taxon>Peronosporomycetes</taxon>
        <taxon>Peronosporales</taxon>
        <taxon>Peronosporaceae</taxon>
        <taxon>Phytophthora</taxon>
    </lineage>
</organism>
<dbReference type="CDD" id="cd17353">
    <property type="entry name" value="MFS_OFA_like"/>
    <property type="match status" value="2"/>
</dbReference>
<feature type="transmembrane region" description="Helical" evidence="1">
    <location>
        <begin position="682"/>
        <end position="702"/>
    </location>
</feature>
<feature type="transmembrane region" description="Helical" evidence="1">
    <location>
        <begin position="109"/>
        <end position="128"/>
    </location>
</feature>
<evidence type="ECO:0000256" key="1">
    <source>
        <dbReference type="SAM" id="Phobius"/>
    </source>
</evidence>
<feature type="transmembrane region" description="Helical" evidence="1">
    <location>
        <begin position="402"/>
        <end position="420"/>
    </location>
</feature>
<feature type="transmembrane region" description="Helical" evidence="1">
    <location>
        <begin position="67"/>
        <end position="89"/>
    </location>
</feature>
<gene>
    <name evidence="2" type="ORF">BBJ29_002826</name>
    <name evidence="3" type="ORF">BBP00_00004307</name>
</gene>
<dbReference type="AlphaFoldDB" id="A0A3F2RT17"/>
<evidence type="ECO:0000313" key="3">
    <source>
        <dbReference type="EMBL" id="RLN63207.1"/>
    </source>
</evidence>
<feature type="transmembrane region" description="Helical" evidence="1">
    <location>
        <begin position="806"/>
        <end position="825"/>
    </location>
</feature>
<protein>
    <recommendedName>
        <fullName evidence="6">Major facilitator superfamily (MFS) profile domain-containing protein</fullName>
    </recommendedName>
</protein>
<feature type="transmembrane region" description="Helical" evidence="1">
    <location>
        <begin position="714"/>
        <end position="736"/>
    </location>
</feature>
<feature type="transmembrane region" description="Helical" evidence="1">
    <location>
        <begin position="193"/>
        <end position="213"/>
    </location>
</feature>
<dbReference type="InterPro" id="IPR011701">
    <property type="entry name" value="MFS"/>
</dbReference>
<proteinExistence type="predicted"/>
<feature type="transmembrane region" description="Helical" evidence="1">
    <location>
        <begin position="845"/>
        <end position="863"/>
    </location>
</feature>
<evidence type="ECO:0000313" key="2">
    <source>
        <dbReference type="EMBL" id="RLN62553.1"/>
    </source>
</evidence>